<accession>A0A6J4SML5</accession>
<name>A0A6J4SML5_9ACTN</name>
<keyword evidence="1" id="KW-0175">Coiled coil</keyword>
<feature type="coiled-coil region" evidence="1">
    <location>
        <begin position="63"/>
        <end position="90"/>
    </location>
</feature>
<reference evidence="3" key="1">
    <citation type="submission" date="2020-02" db="EMBL/GenBank/DDBJ databases">
        <authorList>
            <person name="Meier V. D."/>
        </authorList>
    </citation>
    <scope>NUCLEOTIDE SEQUENCE</scope>
    <source>
        <strain evidence="3">AVDCRST_MAG30</strain>
    </source>
</reference>
<gene>
    <name evidence="3" type="ORF">AVDCRST_MAG30-1746</name>
</gene>
<organism evidence="3">
    <name type="scientific">uncultured Solirubrobacteraceae bacterium</name>
    <dbReference type="NCBI Taxonomy" id="1162706"/>
    <lineage>
        <taxon>Bacteria</taxon>
        <taxon>Bacillati</taxon>
        <taxon>Actinomycetota</taxon>
        <taxon>Thermoleophilia</taxon>
        <taxon>Solirubrobacterales</taxon>
        <taxon>Solirubrobacteraceae</taxon>
        <taxon>environmental samples</taxon>
    </lineage>
</organism>
<protein>
    <submittedName>
        <fullName evidence="3">Uncharacterized protein</fullName>
    </submittedName>
</protein>
<evidence type="ECO:0000313" key="3">
    <source>
        <dbReference type="EMBL" id="CAA9498073.1"/>
    </source>
</evidence>
<sequence>MRESGENEHEPSVVERLVGKDLDEQAGIGSPLSRRARQSQRSVESYLKGGGIPRWMERIGQIDSRTAREIKRLERARAELREACAGDRAAFSERWTAFVGEQSFDELNELVEQHNAWYPIERQLPVDPVTGEYVRVGGRSYRREPLTPARVLEHLPAR</sequence>
<evidence type="ECO:0000256" key="2">
    <source>
        <dbReference type="SAM" id="MobiDB-lite"/>
    </source>
</evidence>
<feature type="compositionally biased region" description="Basic and acidic residues" evidence="2">
    <location>
        <begin position="1"/>
        <end position="23"/>
    </location>
</feature>
<feature type="region of interest" description="Disordered" evidence="2">
    <location>
        <begin position="1"/>
        <end position="45"/>
    </location>
</feature>
<dbReference type="AlphaFoldDB" id="A0A6J4SML5"/>
<evidence type="ECO:0000256" key="1">
    <source>
        <dbReference type="SAM" id="Coils"/>
    </source>
</evidence>
<proteinExistence type="predicted"/>
<dbReference type="EMBL" id="CADCVS010000234">
    <property type="protein sequence ID" value="CAA9498073.1"/>
    <property type="molecule type" value="Genomic_DNA"/>
</dbReference>